<reference evidence="1 2" key="1">
    <citation type="submission" date="2022-04" db="EMBL/GenBank/DDBJ databases">
        <title>Positive selection, recombination, and allopatry shape intraspecific diversity of widespread and dominant cyanobacteria.</title>
        <authorList>
            <person name="Wei J."/>
            <person name="Shu W."/>
            <person name="Hu C."/>
        </authorList>
    </citation>
    <scope>NUCLEOTIDE SEQUENCE [LARGE SCALE GENOMIC DNA]</scope>
    <source>
        <strain evidence="1 2">GB2-A4</strain>
    </source>
</reference>
<dbReference type="Proteomes" id="UP001464891">
    <property type="component" value="Unassembled WGS sequence"/>
</dbReference>
<evidence type="ECO:0000313" key="1">
    <source>
        <dbReference type="EMBL" id="MEP0820525.1"/>
    </source>
</evidence>
<organism evidence="1 2">
    <name type="scientific">Trichocoleus desertorum GB2-A4</name>
    <dbReference type="NCBI Taxonomy" id="2933944"/>
    <lineage>
        <taxon>Bacteria</taxon>
        <taxon>Bacillati</taxon>
        <taxon>Cyanobacteriota</taxon>
        <taxon>Cyanophyceae</taxon>
        <taxon>Leptolyngbyales</taxon>
        <taxon>Trichocoleusaceae</taxon>
        <taxon>Trichocoleus</taxon>
    </lineage>
</organism>
<proteinExistence type="predicted"/>
<comment type="caution">
    <text evidence="1">The sequence shown here is derived from an EMBL/GenBank/DDBJ whole genome shotgun (WGS) entry which is preliminary data.</text>
</comment>
<evidence type="ECO:0000313" key="2">
    <source>
        <dbReference type="Proteomes" id="UP001464891"/>
    </source>
</evidence>
<sequence>MKVKQQRDNNSIAADEQSFFVYRSGFIVAAESNRSAAAHGLAVSQT</sequence>
<dbReference type="RefSeq" id="WP_190443326.1">
    <property type="nucleotide sequence ID" value="NZ_JAMPKM010000032.1"/>
</dbReference>
<keyword evidence="2" id="KW-1185">Reference proteome</keyword>
<accession>A0ABV0JFG1</accession>
<dbReference type="EMBL" id="JAMPKM010000032">
    <property type="protein sequence ID" value="MEP0820525.1"/>
    <property type="molecule type" value="Genomic_DNA"/>
</dbReference>
<name>A0ABV0JFG1_9CYAN</name>
<gene>
    <name evidence="1" type="ORF">NC998_25855</name>
</gene>
<protein>
    <submittedName>
        <fullName evidence="1">Uncharacterized protein</fullName>
    </submittedName>
</protein>